<evidence type="ECO:0000256" key="3">
    <source>
        <dbReference type="SAM" id="Coils"/>
    </source>
</evidence>
<dbReference type="PANTHER" id="PTHR32347:SF23">
    <property type="entry name" value="BLL5650 PROTEIN"/>
    <property type="match status" value="1"/>
</dbReference>
<dbReference type="Proteomes" id="UP000176498">
    <property type="component" value="Unassembled WGS sequence"/>
</dbReference>
<dbReference type="Gene3D" id="2.40.420.20">
    <property type="match status" value="1"/>
</dbReference>
<evidence type="ECO:0000259" key="5">
    <source>
        <dbReference type="Pfam" id="PF25917"/>
    </source>
</evidence>
<evidence type="ECO:0000256" key="4">
    <source>
        <dbReference type="SAM" id="MobiDB-lite"/>
    </source>
</evidence>
<feature type="domain" description="YknX-like beta-barrel" evidence="6">
    <location>
        <begin position="449"/>
        <end position="520"/>
    </location>
</feature>
<comment type="subcellular location">
    <subcellularLocation>
        <location evidence="1">Cell envelope</location>
    </subcellularLocation>
</comment>
<feature type="coiled-coil region" evidence="3">
    <location>
        <begin position="108"/>
        <end position="179"/>
    </location>
</feature>
<feature type="region of interest" description="Disordered" evidence="4">
    <location>
        <begin position="597"/>
        <end position="628"/>
    </location>
</feature>
<dbReference type="AlphaFoldDB" id="A0A1G1XMF5"/>
<evidence type="ECO:0008006" key="9">
    <source>
        <dbReference type="Google" id="ProtNLM"/>
    </source>
</evidence>
<dbReference type="InterPro" id="IPR050465">
    <property type="entry name" value="UPF0194_transport"/>
</dbReference>
<feature type="domain" description="Multidrug resistance protein MdtA-like barrel-sandwich hybrid" evidence="5">
    <location>
        <begin position="67"/>
        <end position="440"/>
    </location>
</feature>
<proteinExistence type="predicted"/>
<dbReference type="EMBL" id="MHHZ01000021">
    <property type="protein sequence ID" value="OGY41198.1"/>
    <property type="molecule type" value="Genomic_DNA"/>
</dbReference>
<protein>
    <recommendedName>
        <fullName evidence="9">Membrane fusion protein biotin-lipoyl like domain-containing protein</fullName>
    </recommendedName>
</protein>
<evidence type="ECO:0000313" key="7">
    <source>
        <dbReference type="EMBL" id="OGY41198.1"/>
    </source>
</evidence>
<evidence type="ECO:0000313" key="8">
    <source>
        <dbReference type="Proteomes" id="UP000176498"/>
    </source>
</evidence>
<dbReference type="Pfam" id="PF25990">
    <property type="entry name" value="Beta-barrel_YknX"/>
    <property type="match status" value="1"/>
</dbReference>
<dbReference type="InterPro" id="IPR058636">
    <property type="entry name" value="Beta-barrel_YknX"/>
</dbReference>
<name>A0A1G1XMF5_9BACT</name>
<dbReference type="SUPFAM" id="SSF111369">
    <property type="entry name" value="HlyD-like secretion proteins"/>
    <property type="match status" value="1"/>
</dbReference>
<dbReference type="Gene3D" id="1.10.287.470">
    <property type="entry name" value="Helix hairpin bin"/>
    <property type="match status" value="1"/>
</dbReference>
<accession>A0A1G1XMF5</accession>
<dbReference type="Gene3D" id="2.40.30.170">
    <property type="match status" value="1"/>
</dbReference>
<evidence type="ECO:0000256" key="1">
    <source>
        <dbReference type="ARBA" id="ARBA00004196"/>
    </source>
</evidence>
<reference evidence="7 8" key="1">
    <citation type="journal article" date="2016" name="Nat. Commun.">
        <title>Thousands of microbial genomes shed light on interconnected biogeochemical processes in an aquifer system.</title>
        <authorList>
            <person name="Anantharaman K."/>
            <person name="Brown C.T."/>
            <person name="Hug L.A."/>
            <person name="Sharon I."/>
            <person name="Castelle C.J."/>
            <person name="Probst A.J."/>
            <person name="Thomas B.C."/>
            <person name="Singh A."/>
            <person name="Wilkins M.J."/>
            <person name="Karaoz U."/>
            <person name="Brodie E.L."/>
            <person name="Williams K.H."/>
            <person name="Hubbard S.S."/>
            <person name="Banfield J.F."/>
        </authorList>
    </citation>
    <scope>NUCLEOTIDE SEQUENCE [LARGE SCALE GENOMIC DNA]</scope>
</reference>
<evidence type="ECO:0000256" key="2">
    <source>
        <dbReference type="ARBA" id="ARBA00023054"/>
    </source>
</evidence>
<dbReference type="PANTHER" id="PTHR32347">
    <property type="entry name" value="EFFLUX SYSTEM COMPONENT YKNX-RELATED"/>
    <property type="match status" value="1"/>
</dbReference>
<dbReference type="GO" id="GO:0030313">
    <property type="term" value="C:cell envelope"/>
    <property type="evidence" value="ECO:0007669"/>
    <property type="project" value="UniProtKB-SubCell"/>
</dbReference>
<keyword evidence="2 3" id="KW-0175">Coiled coil</keyword>
<dbReference type="Gene3D" id="2.40.50.100">
    <property type="match status" value="1"/>
</dbReference>
<dbReference type="Pfam" id="PF25917">
    <property type="entry name" value="BSH_RND"/>
    <property type="match status" value="1"/>
</dbReference>
<evidence type="ECO:0000259" key="6">
    <source>
        <dbReference type="Pfam" id="PF25990"/>
    </source>
</evidence>
<comment type="caution">
    <text evidence="7">The sequence shown here is derived from an EMBL/GenBank/DDBJ whole genome shotgun (WGS) entry which is preliminary data.</text>
</comment>
<sequence>MIKNILNLFIKHKILLALAAALLIIGGYFTIRTLGNNKTETRYVLAAVEKGTIISSVSGSGQVSASNQVDIKSKVSGEILSIDVKKGEEIAAGTIITQIDDSDAYKTLRDASLSLENARLSLEKIKNSVSDADILQAENAAEQARNTYNKLKLSQQISMEKALESKQKAEVNIDKIYEDAFNAIADAYLNLPEIMTLLDNLLYDDNLAESMGIISSNRLSGNYGLIFEALRSNAEGEYKTARTNYDIGLIDYTKVTRYSEHNVIEDLLAETKNIAKAIAQAAKSECTYLDAWIDYNALSDKPSPALLEEYRTNLATMMERANSLSSNLLTAEGNLQDNLYALNNANRDLMTMEQNNPLDLAAAETAIKEKELALVDLKKGADELEIRTQELSIMQKEDALVDAQETLGNYTIRAPFEGVVADIDLQMYDTLNSGDVVATLITEKKIAEISLNEVDIAKIKLEQKATITFSAIDDLSISGEVADVDIIGTVSQGVVTYNVKILFDSEDERVKPGMSVSTAIITDIKQDVLTVPNAAVKTSGETTYVEMPDETVDSNVAKNTSGVILNKPLKQQVVKTGLANDSSAEVTEGLLEGDLVVNRTSSSSTKSTSSQSTGNSLFQMGGMGGPGR</sequence>
<gene>
    <name evidence="7" type="ORF">A2Y82_02020</name>
</gene>
<dbReference type="InterPro" id="IPR058625">
    <property type="entry name" value="MdtA-like_BSH"/>
</dbReference>
<feature type="compositionally biased region" description="Low complexity" evidence="4">
    <location>
        <begin position="600"/>
        <end position="613"/>
    </location>
</feature>
<organism evidence="7 8">
    <name type="scientific">Candidatus Buchananbacteria bacterium RBG_13_36_9</name>
    <dbReference type="NCBI Taxonomy" id="1797530"/>
    <lineage>
        <taxon>Bacteria</taxon>
        <taxon>Candidatus Buchananiibacteriota</taxon>
    </lineage>
</organism>